<dbReference type="Proteomes" id="UP000253919">
    <property type="component" value="Unassembled WGS sequence"/>
</dbReference>
<dbReference type="InterPro" id="IPR036690">
    <property type="entry name" value="Fdx_antiC-bd_sf"/>
</dbReference>
<dbReference type="CDD" id="cd00769">
    <property type="entry name" value="PheRS_beta_core"/>
    <property type="match status" value="1"/>
</dbReference>
<dbReference type="EC" id="6.1.1.20" evidence="15"/>
<evidence type="ECO:0000256" key="10">
    <source>
        <dbReference type="ARBA" id="ARBA00022842"/>
    </source>
</evidence>
<evidence type="ECO:0000256" key="1">
    <source>
        <dbReference type="ARBA" id="ARBA00004496"/>
    </source>
</evidence>
<dbReference type="Pfam" id="PF03147">
    <property type="entry name" value="FDX-ACB"/>
    <property type="match status" value="1"/>
</dbReference>
<evidence type="ECO:0000256" key="12">
    <source>
        <dbReference type="ARBA" id="ARBA00022917"/>
    </source>
</evidence>
<feature type="domain" description="FDX-ACB" evidence="18">
    <location>
        <begin position="710"/>
        <end position="803"/>
    </location>
</feature>
<evidence type="ECO:0000256" key="13">
    <source>
        <dbReference type="ARBA" id="ARBA00023146"/>
    </source>
</evidence>
<dbReference type="InterPro" id="IPR009061">
    <property type="entry name" value="DNA-bd_dom_put_sf"/>
</dbReference>
<dbReference type="NCBIfam" id="TIGR00472">
    <property type="entry name" value="pheT_bact"/>
    <property type="match status" value="1"/>
</dbReference>
<evidence type="ECO:0000313" key="20">
    <source>
        <dbReference type="EMBL" id="RDC61876.1"/>
    </source>
</evidence>
<evidence type="ECO:0000259" key="17">
    <source>
        <dbReference type="PROSITE" id="PS50886"/>
    </source>
</evidence>
<evidence type="ECO:0000256" key="4">
    <source>
        <dbReference type="ARBA" id="ARBA00022490"/>
    </source>
</evidence>
<dbReference type="Pfam" id="PF03483">
    <property type="entry name" value="B3_4"/>
    <property type="match status" value="1"/>
</dbReference>
<dbReference type="InterPro" id="IPR005147">
    <property type="entry name" value="tRNA_synthase_B5-dom"/>
</dbReference>
<dbReference type="PROSITE" id="PS50886">
    <property type="entry name" value="TRBD"/>
    <property type="match status" value="1"/>
</dbReference>
<feature type="binding site" evidence="15">
    <location>
        <position position="469"/>
    </location>
    <ligand>
        <name>Mg(2+)</name>
        <dbReference type="ChEBI" id="CHEBI:18420"/>
        <note>shared with alpha subunit</note>
    </ligand>
</feature>
<proteinExistence type="inferred from homology"/>
<dbReference type="InterPro" id="IPR033714">
    <property type="entry name" value="tRNA_bind_bactPheRS"/>
</dbReference>
<feature type="binding site" evidence="15">
    <location>
        <position position="473"/>
    </location>
    <ligand>
        <name>Mg(2+)</name>
        <dbReference type="ChEBI" id="CHEBI:18420"/>
        <note>shared with alpha subunit</note>
    </ligand>
</feature>
<comment type="caution">
    <text evidence="20">The sequence shown here is derived from an EMBL/GenBank/DDBJ whole genome shotgun (WGS) entry which is preliminary data.</text>
</comment>
<dbReference type="SUPFAM" id="SSF46955">
    <property type="entry name" value="Putative DNA-binding domain"/>
    <property type="match status" value="1"/>
</dbReference>
<dbReference type="SMART" id="SM00873">
    <property type="entry name" value="B3_4"/>
    <property type="match status" value="1"/>
</dbReference>
<reference evidence="20 21" key="1">
    <citation type="submission" date="2018-04" db="EMBL/GenBank/DDBJ databases">
        <title>Adhaeribacter sp. HMF7616 genome sequencing and assembly.</title>
        <authorList>
            <person name="Kang H."/>
            <person name="Kang J."/>
            <person name="Cha I."/>
            <person name="Kim H."/>
            <person name="Joh K."/>
        </authorList>
    </citation>
    <scope>NUCLEOTIDE SEQUENCE [LARGE SCALE GENOMIC DNA]</scope>
    <source>
        <strain evidence="20 21">HMF7616</strain>
    </source>
</reference>
<dbReference type="Pfam" id="PF03484">
    <property type="entry name" value="B5"/>
    <property type="match status" value="1"/>
</dbReference>
<keyword evidence="4 15" id="KW-0963">Cytoplasm</keyword>
<protein>
    <recommendedName>
        <fullName evidence="15">Phenylalanine--tRNA ligase beta subunit</fullName>
        <ecNumber evidence="15">6.1.1.20</ecNumber>
    </recommendedName>
    <alternativeName>
        <fullName evidence="15">Phenylalanyl-tRNA synthetase beta subunit</fullName>
        <shortName evidence="15">PheRS</shortName>
    </alternativeName>
</protein>
<keyword evidence="12 15" id="KW-0648">Protein biosynthesis</keyword>
<dbReference type="InterPro" id="IPR041616">
    <property type="entry name" value="PheRS_beta_core"/>
</dbReference>
<dbReference type="InterPro" id="IPR012340">
    <property type="entry name" value="NA-bd_OB-fold"/>
</dbReference>
<dbReference type="PANTHER" id="PTHR10947">
    <property type="entry name" value="PHENYLALANYL-TRNA SYNTHETASE BETA CHAIN AND LEUCINE-RICH REPEAT-CONTAINING PROTEIN 47"/>
    <property type="match status" value="1"/>
</dbReference>
<dbReference type="GO" id="GO:0006432">
    <property type="term" value="P:phenylalanyl-tRNA aminoacylation"/>
    <property type="evidence" value="ECO:0007669"/>
    <property type="project" value="UniProtKB-UniRule"/>
</dbReference>
<keyword evidence="6 15" id="KW-0436">Ligase</keyword>
<dbReference type="NCBIfam" id="NF045760">
    <property type="entry name" value="YtpR"/>
    <property type="match status" value="1"/>
</dbReference>
<dbReference type="InterPro" id="IPR045060">
    <property type="entry name" value="Phe-tRNA-ligase_IIc_bsu"/>
</dbReference>
<dbReference type="Gene3D" id="3.30.70.380">
    <property type="entry name" value="Ferrodoxin-fold anticodon-binding domain"/>
    <property type="match status" value="1"/>
</dbReference>
<dbReference type="GO" id="GO:0004826">
    <property type="term" value="F:phenylalanine-tRNA ligase activity"/>
    <property type="evidence" value="ECO:0007669"/>
    <property type="project" value="UniProtKB-UniRule"/>
</dbReference>
<dbReference type="InterPro" id="IPR004532">
    <property type="entry name" value="Phe-tRNA-ligase_IIc_bsu_bact"/>
</dbReference>
<evidence type="ECO:0000256" key="16">
    <source>
        <dbReference type="PROSITE-ProRule" id="PRU00209"/>
    </source>
</evidence>
<evidence type="ECO:0000256" key="6">
    <source>
        <dbReference type="ARBA" id="ARBA00022598"/>
    </source>
</evidence>
<gene>
    <name evidence="15 20" type="primary">pheT</name>
    <name evidence="20" type="ORF">AHMF7616_00465</name>
</gene>
<evidence type="ECO:0000256" key="11">
    <source>
        <dbReference type="ARBA" id="ARBA00022884"/>
    </source>
</evidence>
<dbReference type="HAMAP" id="MF_00283">
    <property type="entry name" value="Phe_tRNA_synth_beta1"/>
    <property type="match status" value="1"/>
</dbReference>
<evidence type="ECO:0000256" key="3">
    <source>
        <dbReference type="ARBA" id="ARBA00011209"/>
    </source>
</evidence>
<dbReference type="SUPFAM" id="SSF54991">
    <property type="entry name" value="Anticodon-binding domain of PheRS"/>
    <property type="match status" value="1"/>
</dbReference>
<dbReference type="InterPro" id="IPR045864">
    <property type="entry name" value="aa-tRNA-synth_II/BPL/LPL"/>
</dbReference>
<evidence type="ECO:0000256" key="2">
    <source>
        <dbReference type="ARBA" id="ARBA00008653"/>
    </source>
</evidence>
<evidence type="ECO:0000256" key="9">
    <source>
        <dbReference type="ARBA" id="ARBA00022840"/>
    </source>
</evidence>
<feature type="domain" description="B5" evidence="19">
    <location>
        <begin position="409"/>
        <end position="485"/>
    </location>
</feature>
<dbReference type="FunFam" id="3.30.70.380:FF:000001">
    <property type="entry name" value="Phenylalanine--tRNA ligase beta subunit"/>
    <property type="match status" value="1"/>
</dbReference>
<dbReference type="SMART" id="SM00874">
    <property type="entry name" value="B5"/>
    <property type="match status" value="1"/>
</dbReference>
<dbReference type="GO" id="GO:0000287">
    <property type="term" value="F:magnesium ion binding"/>
    <property type="evidence" value="ECO:0007669"/>
    <property type="project" value="UniProtKB-UniRule"/>
</dbReference>
<dbReference type="GO" id="GO:0009328">
    <property type="term" value="C:phenylalanine-tRNA ligase complex"/>
    <property type="evidence" value="ECO:0007669"/>
    <property type="project" value="TreeGrafter"/>
</dbReference>
<dbReference type="GO" id="GO:0005524">
    <property type="term" value="F:ATP binding"/>
    <property type="evidence" value="ECO:0007669"/>
    <property type="project" value="UniProtKB-UniRule"/>
</dbReference>
<dbReference type="AlphaFoldDB" id="A0A369QF83"/>
<dbReference type="SUPFAM" id="SSF55681">
    <property type="entry name" value="Class II aaRS and biotin synthetases"/>
    <property type="match status" value="1"/>
</dbReference>
<keyword evidence="9 15" id="KW-0067">ATP-binding</keyword>
<keyword evidence="7 15" id="KW-0479">Metal-binding</keyword>
<dbReference type="OrthoDB" id="9805455at2"/>
<dbReference type="SUPFAM" id="SSF56037">
    <property type="entry name" value="PheT/TilS domain"/>
    <property type="match status" value="1"/>
</dbReference>
<comment type="similarity">
    <text evidence="2 15">Belongs to the phenylalanyl-tRNA synthetase beta subunit family. Type 1 subfamily.</text>
</comment>
<evidence type="ECO:0000313" key="21">
    <source>
        <dbReference type="Proteomes" id="UP000253919"/>
    </source>
</evidence>
<feature type="domain" description="TRNA-binding" evidence="17">
    <location>
        <begin position="42"/>
        <end position="155"/>
    </location>
</feature>
<comment type="subunit">
    <text evidence="3 15">Tetramer of two alpha and two beta subunits.</text>
</comment>
<organism evidence="20 21">
    <name type="scientific">Adhaeribacter pallidiroseus</name>
    <dbReference type="NCBI Taxonomy" id="2072847"/>
    <lineage>
        <taxon>Bacteria</taxon>
        <taxon>Pseudomonadati</taxon>
        <taxon>Bacteroidota</taxon>
        <taxon>Cytophagia</taxon>
        <taxon>Cytophagales</taxon>
        <taxon>Hymenobacteraceae</taxon>
        <taxon>Adhaeribacter</taxon>
    </lineage>
</organism>
<dbReference type="Gene3D" id="3.30.930.10">
    <property type="entry name" value="Bira Bifunctional Protein, Domain 2"/>
    <property type="match status" value="1"/>
</dbReference>
<keyword evidence="13 15" id="KW-0030">Aminoacyl-tRNA synthetase</keyword>
<evidence type="ECO:0000256" key="5">
    <source>
        <dbReference type="ARBA" id="ARBA00022555"/>
    </source>
</evidence>
<dbReference type="Gene3D" id="3.30.56.10">
    <property type="match status" value="2"/>
</dbReference>
<keyword evidence="5 16" id="KW-0820">tRNA-binding</keyword>
<dbReference type="SUPFAM" id="SSF50249">
    <property type="entry name" value="Nucleic acid-binding proteins"/>
    <property type="match status" value="1"/>
</dbReference>
<comment type="subcellular location">
    <subcellularLocation>
        <location evidence="1 15">Cytoplasm</location>
    </subcellularLocation>
</comment>
<keyword evidence="21" id="KW-1185">Reference proteome</keyword>
<accession>A0A369QF83</accession>
<keyword evidence="10 15" id="KW-0460">Magnesium</keyword>
<dbReference type="SMART" id="SM00896">
    <property type="entry name" value="FDX-ACB"/>
    <property type="match status" value="1"/>
</dbReference>
<dbReference type="FunFam" id="3.50.40.10:FF:000001">
    <property type="entry name" value="Phenylalanine--tRNA ligase beta subunit"/>
    <property type="match status" value="1"/>
</dbReference>
<dbReference type="CDD" id="cd02796">
    <property type="entry name" value="tRNA_bind_bactPheRS"/>
    <property type="match status" value="1"/>
</dbReference>
<dbReference type="FunFam" id="2.40.50.140:FF:000045">
    <property type="entry name" value="Phenylalanine--tRNA ligase beta subunit"/>
    <property type="match status" value="1"/>
</dbReference>
<dbReference type="PROSITE" id="PS51483">
    <property type="entry name" value="B5"/>
    <property type="match status" value="1"/>
</dbReference>
<dbReference type="InterPro" id="IPR005121">
    <property type="entry name" value="Fdx_antiC-bd"/>
</dbReference>
<comment type="cofactor">
    <cofactor evidence="15">
        <name>Mg(2+)</name>
        <dbReference type="ChEBI" id="CHEBI:18420"/>
    </cofactor>
    <text evidence="15">Binds 2 magnesium ions per tetramer.</text>
</comment>
<dbReference type="InterPro" id="IPR005146">
    <property type="entry name" value="B3/B4_tRNA-bd"/>
</dbReference>
<dbReference type="InterPro" id="IPR002547">
    <property type="entry name" value="tRNA-bd_dom"/>
</dbReference>
<dbReference type="EMBL" id="QASA01000001">
    <property type="protein sequence ID" value="RDC61876.1"/>
    <property type="molecule type" value="Genomic_DNA"/>
</dbReference>
<evidence type="ECO:0000256" key="14">
    <source>
        <dbReference type="ARBA" id="ARBA00049255"/>
    </source>
</evidence>
<feature type="binding site" evidence="15">
    <location>
        <position position="463"/>
    </location>
    <ligand>
        <name>Mg(2+)</name>
        <dbReference type="ChEBI" id="CHEBI:18420"/>
        <note>shared with alpha subunit</note>
    </ligand>
</feature>
<evidence type="ECO:0000256" key="8">
    <source>
        <dbReference type="ARBA" id="ARBA00022741"/>
    </source>
</evidence>
<dbReference type="RefSeq" id="WP_115371395.1">
    <property type="nucleotide sequence ID" value="NZ_QASA01000001.1"/>
</dbReference>
<dbReference type="Pfam" id="PF01588">
    <property type="entry name" value="tRNA_bind"/>
    <property type="match status" value="1"/>
</dbReference>
<dbReference type="PROSITE" id="PS51447">
    <property type="entry name" value="FDX_ACB"/>
    <property type="match status" value="1"/>
</dbReference>
<evidence type="ECO:0000259" key="19">
    <source>
        <dbReference type="PROSITE" id="PS51483"/>
    </source>
</evidence>
<feature type="binding site" evidence="15">
    <location>
        <position position="472"/>
    </location>
    <ligand>
        <name>Mg(2+)</name>
        <dbReference type="ChEBI" id="CHEBI:18420"/>
        <note>shared with alpha subunit</note>
    </ligand>
</feature>
<evidence type="ECO:0000256" key="7">
    <source>
        <dbReference type="ARBA" id="ARBA00022723"/>
    </source>
</evidence>
<evidence type="ECO:0000256" key="15">
    <source>
        <dbReference type="HAMAP-Rule" id="MF_00283"/>
    </source>
</evidence>
<name>A0A369QF83_9BACT</name>
<keyword evidence="8 15" id="KW-0547">Nucleotide-binding</keyword>
<dbReference type="GO" id="GO:0000049">
    <property type="term" value="F:tRNA binding"/>
    <property type="evidence" value="ECO:0007669"/>
    <property type="project" value="UniProtKB-UniRule"/>
</dbReference>
<dbReference type="Pfam" id="PF17759">
    <property type="entry name" value="tRNA_synthFbeta"/>
    <property type="match status" value="1"/>
</dbReference>
<comment type="catalytic activity">
    <reaction evidence="14 15">
        <text>tRNA(Phe) + L-phenylalanine + ATP = L-phenylalanyl-tRNA(Phe) + AMP + diphosphate + H(+)</text>
        <dbReference type="Rhea" id="RHEA:19413"/>
        <dbReference type="Rhea" id="RHEA-COMP:9668"/>
        <dbReference type="Rhea" id="RHEA-COMP:9699"/>
        <dbReference type="ChEBI" id="CHEBI:15378"/>
        <dbReference type="ChEBI" id="CHEBI:30616"/>
        <dbReference type="ChEBI" id="CHEBI:33019"/>
        <dbReference type="ChEBI" id="CHEBI:58095"/>
        <dbReference type="ChEBI" id="CHEBI:78442"/>
        <dbReference type="ChEBI" id="CHEBI:78531"/>
        <dbReference type="ChEBI" id="CHEBI:456215"/>
        <dbReference type="EC" id="6.1.1.20"/>
    </reaction>
</comment>
<sequence>MLISYNWLKDLINLDKPATEVAALLTGAGLEVEGLETYDLVKGGLQGIVIGEVLTCEKHPDADKLRLTTVAIGAEAPKQIVCGAPNVAAGQKVIVATEGATLYPATGEPFQIKKSKIRGVASEGMICAEDEIGLGSSHAGIMVLDTDLPNGAPAAQYFNLQSDEVFEIGLTPNRADAASHLGVARDLQALLKIPYNLPNVEKFKISNNNRPIAVEVQDNEACPRYAGLTISGIKVADSPDWLKHRLRAIGLSPINNVVDITNYVLHELGQPMHAFDADKITGDKIIVKKAEEGTKFITLDGVERTLRATDLMICNTQEPMVIAGVFGGKNSGVTSQTTTIFLESAYFQPASIRKSSQVHGIKTDSSFRFERGTDPNMVLLALKRAALLVQEIAGGEVSSEIVDVYPQPIQPYSIRINLARVNRLIGQAIETARIKEIITDLGITITEESETDLVLAVPPFKVDVQREADIIEEILRIYGYNNIALSPNLATSYLAKFPKPDPEVLKQSIGQMLAGTGFSEIITNSLTNSQYYDAPGAEADASLVRIVNYNSADLDVMRQTLVYSGLEVLRHNINRRQKDLKLYEWGKVYTKAGEKYQEQTQLALFVTGNAVGETWQQASQKATFHQLAGAVQNILTKLTRATLNVQPVQHRYIKNGVAYWSNNVPVAQMGQLPEAVSKKVDVKEPVWYAELNWDYLVQHYTNQLEAEELAKFPEVRRDLSLVIDKNVTFDQIKTIAWRTERKLLQQLNVFDVYEGDKIDTGKKAYALSFILQDKQQTLTDKVIDSTMNRLMQQFERQLGAVIRK</sequence>
<dbReference type="Gene3D" id="3.50.40.10">
    <property type="entry name" value="Phenylalanyl-trna Synthetase, Chain B, domain 3"/>
    <property type="match status" value="1"/>
</dbReference>
<evidence type="ECO:0000259" key="18">
    <source>
        <dbReference type="PROSITE" id="PS51447"/>
    </source>
</evidence>
<dbReference type="InterPro" id="IPR020825">
    <property type="entry name" value="Phe-tRNA_synthase-like_B3/B4"/>
</dbReference>
<keyword evidence="11 16" id="KW-0694">RNA-binding</keyword>
<dbReference type="Gene3D" id="2.40.50.140">
    <property type="entry name" value="Nucleic acid-binding proteins"/>
    <property type="match status" value="1"/>
</dbReference>
<dbReference type="PANTHER" id="PTHR10947:SF0">
    <property type="entry name" value="PHENYLALANINE--TRNA LIGASE BETA SUBUNIT"/>
    <property type="match status" value="1"/>
</dbReference>